<gene>
    <name evidence="1" type="ORF">NCTC11388_01673</name>
</gene>
<dbReference type="Gene3D" id="2.60.40.10">
    <property type="entry name" value="Immunoglobulins"/>
    <property type="match status" value="1"/>
</dbReference>
<reference evidence="1 2" key="1">
    <citation type="submission" date="2018-06" db="EMBL/GenBank/DDBJ databases">
        <authorList>
            <consortium name="Pathogen Informatics"/>
            <person name="Doyle S."/>
        </authorList>
    </citation>
    <scope>NUCLEOTIDE SEQUENCE [LARGE SCALE GENOMIC DNA]</scope>
    <source>
        <strain evidence="1 2">NCTC11388</strain>
    </source>
</reference>
<dbReference type="PROSITE" id="PS51257">
    <property type="entry name" value="PROKAR_LIPOPROTEIN"/>
    <property type="match status" value="1"/>
</dbReference>
<dbReference type="InterPro" id="IPR013783">
    <property type="entry name" value="Ig-like_fold"/>
</dbReference>
<sequence length="467" mass="50876">MERTKLTILMLCIYSLTLLSCVKDKFPTDTQDQQNTTDVTFAVTLPGLSQDISTYAITENEENKLSTVDVLVFKVAGVNETFSYKVKGRNIKPLTANSSQFQVSLVTDMTANVAYRLVVIANARAEVDGINISANEQKATTLGKLIVNKQGVWKTNSVTDYNPLPMWGESAPVAINNNLTAPISLSLLRTQARVDVNVSAQAQPVFSMTSISVYNTNANARIAPLPASYNTATQKVTTVSLPDVLQTNAGPLLYTIQSPLKSEHEIYLFEKGRIMNSGVPAPPGDTKSASLIIGGHYNGSSVETYYKIEFLSNEAIPAPLPLLRNHKYVFNILQVGGAGYATKEMAMTGKPSNMQVTTTIVDLNDMPIVYFDEHYYLALQTELLIYPTLEARSEPYKIYTNFPSGWTYTSDSPWLTVSPNGANTAYINIAANTGTPPTTREGILTISAGKIRAKIKVVQGASQSISP</sequence>
<dbReference type="CDD" id="cd14948">
    <property type="entry name" value="BACON"/>
    <property type="match status" value="1"/>
</dbReference>
<protein>
    <submittedName>
        <fullName evidence="1">Major fimbrial subunit protein (FimA)</fullName>
    </submittedName>
</protein>
<dbReference type="EMBL" id="UGYW01000002">
    <property type="protein sequence ID" value="SUJ06434.1"/>
    <property type="molecule type" value="Genomic_DNA"/>
</dbReference>
<dbReference type="AlphaFoldDB" id="A0A380BUQ2"/>
<accession>A0A380BUQ2</accession>
<dbReference type="RefSeq" id="WP_115169786.1">
    <property type="nucleotide sequence ID" value="NZ_UGYW01000002.1"/>
</dbReference>
<dbReference type="InterPro" id="IPR024361">
    <property type="entry name" value="BACON"/>
</dbReference>
<evidence type="ECO:0000313" key="1">
    <source>
        <dbReference type="EMBL" id="SUJ06434.1"/>
    </source>
</evidence>
<dbReference type="Proteomes" id="UP000254893">
    <property type="component" value="Unassembled WGS sequence"/>
</dbReference>
<name>A0A380BUQ2_SPHSI</name>
<evidence type="ECO:0000313" key="2">
    <source>
        <dbReference type="Proteomes" id="UP000254893"/>
    </source>
</evidence>
<organism evidence="1 2">
    <name type="scientific">Sphingobacterium spiritivorum</name>
    <name type="common">Flavobacterium spiritivorum</name>
    <dbReference type="NCBI Taxonomy" id="258"/>
    <lineage>
        <taxon>Bacteria</taxon>
        <taxon>Pseudomonadati</taxon>
        <taxon>Bacteroidota</taxon>
        <taxon>Sphingobacteriia</taxon>
        <taxon>Sphingobacteriales</taxon>
        <taxon>Sphingobacteriaceae</taxon>
        <taxon>Sphingobacterium</taxon>
    </lineage>
</organism>
<proteinExistence type="predicted"/>